<keyword evidence="3" id="KW-0238">DNA-binding</keyword>
<gene>
    <name evidence="8" type="ORF">A3Q56_00283</name>
</gene>
<keyword evidence="4" id="KW-0371">Homeobox</keyword>
<accession>A0A177BCK3</accession>
<dbReference type="InterPro" id="IPR023082">
    <property type="entry name" value="Homeo_prospero_dom"/>
</dbReference>
<evidence type="ECO:0000259" key="7">
    <source>
        <dbReference type="PROSITE" id="PS51818"/>
    </source>
</evidence>
<dbReference type="Gene3D" id="1.10.10.500">
    <property type="entry name" value="Homeo-prospero domain"/>
    <property type="match status" value="1"/>
</dbReference>
<dbReference type="Pfam" id="PF05044">
    <property type="entry name" value="HPD"/>
    <property type="match status" value="1"/>
</dbReference>
<dbReference type="PROSITE" id="PS51818">
    <property type="entry name" value="HOMEO_PROSPERO"/>
    <property type="match status" value="1"/>
</dbReference>
<keyword evidence="5" id="KW-0804">Transcription</keyword>
<dbReference type="InterPro" id="IPR037131">
    <property type="entry name" value="Homeo_prospero_dom_sf"/>
</dbReference>
<protein>
    <recommendedName>
        <fullName evidence="7">Prospero domain-containing protein</fullName>
    </recommendedName>
</protein>
<dbReference type="EMBL" id="LWCA01000014">
    <property type="protein sequence ID" value="OAF71926.1"/>
    <property type="molecule type" value="Genomic_DNA"/>
</dbReference>
<dbReference type="OrthoDB" id="10038576at2759"/>
<keyword evidence="6" id="KW-0539">Nucleus</keyword>
<sequence>MSLRESDLSKDALGVSLYSSESFIEINSNYKKTQDEVKEPRKYIHNIENIISSKSIKNNVLRENKIEKQFCNKRKSFLLNDIISCGNETKISKQNFDFDSTFKKYLNLMTTSYYSNLIGSLQSPSRKKRRTKVTDVRIYSPKSHNSTALNMSTSQLCGFEEYIHSNYLTDFIQTSTLTPLHLRKAKLMFFYSRYPSSAILKIYFPDVRFNKNNTAQLVKWFSNFREFFYIQMEKYARQAIQEGIRDKMQLVVTKNHTLIKNLNMHYNRNNQIELPENFVTISQLSMREFFEAIKNMKDCQPSWKKPIYKTIARLDDIIPNFFKSVHWLDNMIYDN</sequence>
<dbReference type="InterPro" id="IPR009057">
    <property type="entry name" value="Homeodomain-like_sf"/>
</dbReference>
<evidence type="ECO:0000256" key="4">
    <source>
        <dbReference type="ARBA" id="ARBA00023155"/>
    </source>
</evidence>
<evidence type="ECO:0000256" key="5">
    <source>
        <dbReference type="ARBA" id="ARBA00023163"/>
    </source>
</evidence>
<proteinExistence type="predicted"/>
<evidence type="ECO:0000256" key="2">
    <source>
        <dbReference type="ARBA" id="ARBA00023015"/>
    </source>
</evidence>
<comment type="subcellular location">
    <subcellularLocation>
        <location evidence="1">Nucleus</location>
    </subcellularLocation>
</comment>
<dbReference type="GO" id="GO:0000981">
    <property type="term" value="F:DNA-binding transcription factor activity, RNA polymerase II-specific"/>
    <property type="evidence" value="ECO:0007669"/>
    <property type="project" value="TreeGrafter"/>
</dbReference>
<dbReference type="GO" id="GO:0000978">
    <property type="term" value="F:RNA polymerase II cis-regulatory region sequence-specific DNA binding"/>
    <property type="evidence" value="ECO:0007669"/>
    <property type="project" value="TreeGrafter"/>
</dbReference>
<dbReference type="SUPFAM" id="SSF46689">
    <property type="entry name" value="Homeodomain-like"/>
    <property type="match status" value="1"/>
</dbReference>
<evidence type="ECO:0000256" key="6">
    <source>
        <dbReference type="ARBA" id="ARBA00023242"/>
    </source>
</evidence>
<keyword evidence="9" id="KW-1185">Reference proteome</keyword>
<dbReference type="GO" id="GO:0048468">
    <property type="term" value="P:cell development"/>
    <property type="evidence" value="ECO:0007669"/>
    <property type="project" value="UniProtKB-ARBA"/>
</dbReference>
<dbReference type="PANTHER" id="PTHR12198:SF0">
    <property type="entry name" value="HOMEOBOX PROTEIN PROSPERO"/>
    <property type="match status" value="1"/>
</dbReference>
<organism evidence="8 9">
    <name type="scientific">Intoshia linei</name>
    <dbReference type="NCBI Taxonomy" id="1819745"/>
    <lineage>
        <taxon>Eukaryota</taxon>
        <taxon>Metazoa</taxon>
        <taxon>Spiralia</taxon>
        <taxon>Lophotrochozoa</taxon>
        <taxon>Mesozoa</taxon>
        <taxon>Orthonectida</taxon>
        <taxon>Rhopaluridae</taxon>
        <taxon>Intoshia</taxon>
    </lineage>
</organism>
<reference evidence="8 9" key="1">
    <citation type="submission" date="2016-04" db="EMBL/GenBank/DDBJ databases">
        <title>The genome of Intoshia linei affirms orthonectids as highly simplified spiralians.</title>
        <authorList>
            <person name="Mikhailov K.V."/>
            <person name="Slusarev G.S."/>
            <person name="Nikitin M.A."/>
            <person name="Logacheva M.D."/>
            <person name="Penin A."/>
            <person name="Aleoshin V."/>
            <person name="Panchin Y.V."/>
        </authorList>
    </citation>
    <scope>NUCLEOTIDE SEQUENCE [LARGE SCALE GENOMIC DNA]</scope>
    <source>
        <strain evidence="8">Intl2013</strain>
        <tissue evidence="8">Whole animal</tissue>
    </source>
</reference>
<evidence type="ECO:0000313" key="8">
    <source>
        <dbReference type="EMBL" id="OAF71926.1"/>
    </source>
</evidence>
<dbReference type="GO" id="GO:0007399">
    <property type="term" value="P:nervous system development"/>
    <property type="evidence" value="ECO:0007669"/>
    <property type="project" value="UniProtKB-ARBA"/>
</dbReference>
<evidence type="ECO:0000256" key="3">
    <source>
        <dbReference type="ARBA" id="ARBA00023125"/>
    </source>
</evidence>
<evidence type="ECO:0000313" key="9">
    <source>
        <dbReference type="Proteomes" id="UP000078046"/>
    </source>
</evidence>
<dbReference type="InterPro" id="IPR039350">
    <property type="entry name" value="Prospero_homeodomain"/>
</dbReference>
<feature type="domain" description="Prospero" evidence="7">
    <location>
        <begin position="174"/>
        <end position="332"/>
    </location>
</feature>
<dbReference type="PANTHER" id="PTHR12198">
    <property type="entry name" value="HOMEOBOX PROTEIN PROSPERO/PROX-1/CEH-26"/>
    <property type="match status" value="1"/>
</dbReference>
<dbReference type="Proteomes" id="UP000078046">
    <property type="component" value="Unassembled WGS sequence"/>
</dbReference>
<name>A0A177BCK3_9BILA</name>
<evidence type="ECO:0000256" key="1">
    <source>
        <dbReference type="ARBA" id="ARBA00004123"/>
    </source>
</evidence>
<dbReference type="GO" id="GO:0005634">
    <property type="term" value="C:nucleus"/>
    <property type="evidence" value="ECO:0007669"/>
    <property type="project" value="UniProtKB-SubCell"/>
</dbReference>
<comment type="caution">
    <text evidence="8">The sequence shown here is derived from an EMBL/GenBank/DDBJ whole genome shotgun (WGS) entry which is preliminary data.</text>
</comment>
<dbReference type="AlphaFoldDB" id="A0A177BCK3"/>
<keyword evidence="2" id="KW-0805">Transcription regulation</keyword>